<dbReference type="HAMAP" id="MF_01902">
    <property type="entry name" value="DNApol_error_prone"/>
    <property type="match status" value="1"/>
</dbReference>
<dbReference type="InterPro" id="IPR016195">
    <property type="entry name" value="Pol/histidinol_Pase-like"/>
</dbReference>
<keyword evidence="17" id="KW-1185">Reference proteome</keyword>
<dbReference type="InterPro" id="IPR004013">
    <property type="entry name" value="PHP_dom"/>
</dbReference>
<dbReference type="CDD" id="cd04485">
    <property type="entry name" value="DnaE_OBF"/>
    <property type="match status" value="1"/>
</dbReference>
<evidence type="ECO:0000313" key="17">
    <source>
        <dbReference type="Proteomes" id="UP000308828"/>
    </source>
</evidence>
<keyword evidence="8 13" id="KW-0235">DNA replication</keyword>
<evidence type="ECO:0000256" key="6">
    <source>
        <dbReference type="ARBA" id="ARBA00022679"/>
    </source>
</evidence>
<dbReference type="NCBIfam" id="NF004225">
    <property type="entry name" value="PRK05672.1"/>
    <property type="match status" value="1"/>
</dbReference>
<dbReference type="GO" id="GO:0005737">
    <property type="term" value="C:cytoplasm"/>
    <property type="evidence" value="ECO:0007669"/>
    <property type="project" value="UniProtKB-SubCell"/>
</dbReference>
<dbReference type="InterPro" id="IPR011708">
    <property type="entry name" value="DNA_pol3_alpha_NTPase_dom"/>
</dbReference>
<dbReference type="CDD" id="cd07434">
    <property type="entry name" value="PHP_PolIIIA_DnaE2"/>
    <property type="match status" value="1"/>
</dbReference>
<evidence type="ECO:0000256" key="9">
    <source>
        <dbReference type="ARBA" id="ARBA00022763"/>
    </source>
</evidence>
<keyword evidence="6 13" id="KW-0808">Transferase</keyword>
<dbReference type="InterPro" id="IPR023073">
    <property type="entry name" value="DnaE2"/>
</dbReference>
<evidence type="ECO:0000256" key="10">
    <source>
        <dbReference type="ARBA" id="ARBA00022932"/>
    </source>
</evidence>
<evidence type="ECO:0000256" key="1">
    <source>
        <dbReference type="ARBA" id="ARBA00004496"/>
    </source>
</evidence>
<feature type="domain" description="Polymerase/histidinol phosphatase N-terminal" evidence="15">
    <location>
        <begin position="14"/>
        <end position="81"/>
    </location>
</feature>
<feature type="compositionally biased region" description="Pro residues" evidence="14">
    <location>
        <begin position="1098"/>
        <end position="1111"/>
    </location>
</feature>
<comment type="similarity">
    <text evidence="2 13">Belongs to the DNA polymerase type-C family. DnaE2 subfamily.</text>
</comment>
<keyword evidence="7 13" id="KW-0548">Nucleotidyltransferase</keyword>
<dbReference type="GO" id="GO:0008408">
    <property type="term" value="F:3'-5' exonuclease activity"/>
    <property type="evidence" value="ECO:0007669"/>
    <property type="project" value="InterPro"/>
</dbReference>
<evidence type="ECO:0000259" key="15">
    <source>
        <dbReference type="SMART" id="SM00481"/>
    </source>
</evidence>
<evidence type="ECO:0000256" key="14">
    <source>
        <dbReference type="SAM" id="MobiDB-lite"/>
    </source>
</evidence>
<evidence type="ECO:0000256" key="2">
    <source>
        <dbReference type="ARBA" id="ARBA00007391"/>
    </source>
</evidence>
<evidence type="ECO:0000256" key="13">
    <source>
        <dbReference type="HAMAP-Rule" id="MF_01902"/>
    </source>
</evidence>
<evidence type="ECO:0000256" key="12">
    <source>
        <dbReference type="ARBA" id="ARBA00049244"/>
    </source>
</evidence>
<evidence type="ECO:0000256" key="5">
    <source>
        <dbReference type="ARBA" id="ARBA00022490"/>
    </source>
</evidence>
<name>A0A4S8NXR2_9HYPH</name>
<evidence type="ECO:0000313" key="16">
    <source>
        <dbReference type="EMBL" id="THV22258.1"/>
    </source>
</evidence>
<evidence type="ECO:0000256" key="3">
    <source>
        <dbReference type="ARBA" id="ARBA00012417"/>
    </source>
</evidence>
<dbReference type="PANTHER" id="PTHR32294">
    <property type="entry name" value="DNA POLYMERASE III SUBUNIT ALPHA"/>
    <property type="match status" value="1"/>
</dbReference>
<evidence type="ECO:0000256" key="4">
    <source>
        <dbReference type="ARBA" id="ARBA00017273"/>
    </source>
</evidence>
<dbReference type="RefSeq" id="WP_136599030.1">
    <property type="nucleotide sequence ID" value="NZ_STGV01000004.1"/>
</dbReference>
<comment type="subcellular location">
    <subcellularLocation>
        <location evidence="1 13">Cytoplasm</location>
    </subcellularLocation>
</comment>
<dbReference type="SUPFAM" id="SSF89550">
    <property type="entry name" value="PHP domain-like"/>
    <property type="match status" value="1"/>
</dbReference>
<evidence type="ECO:0000256" key="11">
    <source>
        <dbReference type="ARBA" id="ARBA00023204"/>
    </source>
</evidence>
<dbReference type="InterPro" id="IPR029460">
    <property type="entry name" value="DNAPol_HHH"/>
</dbReference>
<dbReference type="GO" id="GO:0003887">
    <property type="term" value="F:DNA-directed DNA polymerase activity"/>
    <property type="evidence" value="ECO:0007669"/>
    <property type="project" value="UniProtKB-UniRule"/>
</dbReference>
<dbReference type="GO" id="GO:0006260">
    <property type="term" value="P:DNA replication"/>
    <property type="evidence" value="ECO:0007669"/>
    <property type="project" value="UniProtKB-KW"/>
</dbReference>
<comment type="catalytic activity">
    <reaction evidence="12 13">
        <text>DNA(n) + a 2'-deoxyribonucleoside 5'-triphosphate = DNA(n+1) + diphosphate</text>
        <dbReference type="Rhea" id="RHEA:22508"/>
        <dbReference type="Rhea" id="RHEA-COMP:17339"/>
        <dbReference type="Rhea" id="RHEA-COMP:17340"/>
        <dbReference type="ChEBI" id="CHEBI:33019"/>
        <dbReference type="ChEBI" id="CHEBI:61560"/>
        <dbReference type="ChEBI" id="CHEBI:173112"/>
        <dbReference type="EC" id="2.7.7.7"/>
    </reaction>
</comment>
<organism evidence="16 17">
    <name type="scientific">Peteryoungia ipomoeae</name>
    <dbReference type="NCBI Taxonomy" id="1210932"/>
    <lineage>
        <taxon>Bacteria</taxon>
        <taxon>Pseudomonadati</taxon>
        <taxon>Pseudomonadota</taxon>
        <taxon>Alphaproteobacteria</taxon>
        <taxon>Hyphomicrobiales</taxon>
        <taxon>Rhizobiaceae</taxon>
        <taxon>Peteryoungia</taxon>
    </lineage>
</organism>
<keyword evidence="11 13" id="KW-0234">DNA repair</keyword>
<dbReference type="Pfam" id="PF02811">
    <property type="entry name" value="PHP"/>
    <property type="match status" value="1"/>
</dbReference>
<comment type="caution">
    <text evidence="16">The sequence shown here is derived from an EMBL/GenBank/DDBJ whole genome shotgun (WGS) entry which is preliminary data.</text>
</comment>
<protein>
    <recommendedName>
        <fullName evidence="4 13">Error-prone DNA polymerase</fullName>
        <ecNumber evidence="3 13">2.7.7.7</ecNumber>
    </recommendedName>
</protein>
<keyword evidence="5 13" id="KW-0963">Cytoplasm</keyword>
<dbReference type="InterPro" id="IPR040982">
    <property type="entry name" value="DNA_pol3_finger"/>
</dbReference>
<dbReference type="Pfam" id="PF17657">
    <property type="entry name" value="DNA_pol3_finger"/>
    <property type="match status" value="1"/>
</dbReference>
<dbReference type="PANTHER" id="PTHR32294:SF4">
    <property type="entry name" value="ERROR-PRONE DNA POLYMERASE"/>
    <property type="match status" value="1"/>
</dbReference>
<sequence>MLRPAGEAADPRFFEIGLKSNFSFLDGASHAEELVREALALGLDGIGLADVNTVAGVVRLHASAKLNNLAFRPGARLAFADETPELLAYPMDRKGWGHLCRLLSAGNLRSKKGTCTLYAEDLEDWHESLLFVAMPPALVTPATIDDFKARLAPLQALLGSRLHLALVPRYDGFDRKTFEELSLIGGDFGLPLIATNDVIYHEPARRPLADVVIAIREHVPVAEAGLRLHAHAERHLKTGSEMARLLRAYPEAMANNAKFFSRLKFSLDELSHQYPDEIFDGEPPAVALKRLTFEGAARRYPDKIPENVLGLLDYELKLISEKRYEPYFLTVYRIVCHARSVGILCQGRGSAANSAVCFCLGITEVDPQKTTLLFDRFISTERDEPPDIDVDFEHEKREEVIQFIYRTYGREHAALTAAVISYRSRSAGREVAKAFGMSNDVQSALAGSIWGWWTHDFTEDQARAAGLDLADPTTRRVLDYAQALQDFPRHLSQHVGGFVITRDRLDEVVPIMNTADGRYMVEWNKDDLDTLKILKIDVLALGMLTCLAKAFKLLAIHYDRHETLASVNEDQQNAVYDMICRADTLGVFQIESRAQMSMLPRLKPRKFYDLVIEVAIVRPGPIQGNMVHPYLKRREDDLAGRPIDYPSPELRHVLERTLGVPLFQEQAMQIAITAAGFTPGEADRLRRAMATFRRTGQVSSFQKRMIEGMVANGYDAEFAARCFSQIEGFGEYGFPESHAASFALLVYVSCWFKAYYPDVFCAAILNSQPMGFYAPGQLVRDAREHGVEIRPIDINHSDWNSTLEGNEDGQPAFNPDRIQSRHASMKAVIVSRHAVRLGFRQIKGLSETEMNRLVECRGSGYDSVRDLWLRTRLPRAVIEKLADADAFSSLGLNRRDALWAAQALDSGTALEELPLFLSLPGEDLQEEAEVALPRMPPGEEVLSDYRSLSFSLKAHPLSFLRTAMRRAGLRSSVDLETLPNGAKVTLAGLVLVRQRPGSAKGVIFMTLEDETGTANAIVWPKVFERCRPVVMGARLVVIRGRLQKANGVIHVVADHLVDASARLSLLLGDIKGLDSLAHADEVRRPGVDQRRPREMPGAPLPPQTVPAPAPAPTALIKGPPPGHPRRSAMADLMPKGRNFH</sequence>
<dbReference type="AlphaFoldDB" id="A0A4S8NXR2"/>
<accession>A0A4S8NXR2</accession>
<dbReference type="InterPro" id="IPR004365">
    <property type="entry name" value="NA-bd_OB_tRNA"/>
</dbReference>
<gene>
    <name evidence="16" type="primary">dnaE</name>
    <name evidence="13" type="synonym">dnaE2</name>
    <name evidence="16" type="ORF">FAA97_13260</name>
</gene>
<dbReference type="Pfam" id="PF01336">
    <property type="entry name" value="tRNA_anti-codon"/>
    <property type="match status" value="1"/>
</dbReference>
<dbReference type="EMBL" id="STGV01000004">
    <property type="protein sequence ID" value="THV22258.1"/>
    <property type="molecule type" value="Genomic_DNA"/>
</dbReference>
<dbReference type="SMART" id="SM00481">
    <property type="entry name" value="POLIIIAc"/>
    <property type="match status" value="1"/>
</dbReference>
<dbReference type="GO" id="GO:0003676">
    <property type="term" value="F:nucleic acid binding"/>
    <property type="evidence" value="ECO:0007669"/>
    <property type="project" value="InterPro"/>
</dbReference>
<dbReference type="EC" id="2.7.7.7" evidence="3 13"/>
<dbReference type="InterPro" id="IPR004805">
    <property type="entry name" value="DnaE2/DnaE/PolC"/>
</dbReference>
<dbReference type="NCBIfam" id="TIGR00594">
    <property type="entry name" value="polc"/>
    <property type="match status" value="1"/>
</dbReference>
<dbReference type="Pfam" id="PF14579">
    <property type="entry name" value="HHH_6"/>
    <property type="match status" value="1"/>
</dbReference>
<keyword evidence="9 13" id="KW-0227">DNA damage</keyword>
<dbReference type="OrthoDB" id="9803237at2"/>
<dbReference type="GO" id="GO:0006281">
    <property type="term" value="P:DNA repair"/>
    <property type="evidence" value="ECO:0007669"/>
    <property type="project" value="UniProtKB-UniRule"/>
</dbReference>
<evidence type="ECO:0000256" key="8">
    <source>
        <dbReference type="ARBA" id="ARBA00022705"/>
    </source>
</evidence>
<keyword evidence="10 13" id="KW-0239">DNA-directed DNA polymerase</keyword>
<feature type="region of interest" description="Disordered" evidence="14">
    <location>
        <begin position="1084"/>
        <end position="1140"/>
    </location>
</feature>
<reference evidence="16 17" key="1">
    <citation type="submission" date="2019-04" db="EMBL/GenBank/DDBJ databases">
        <title>Genome sequence of strain shin9-1.</title>
        <authorList>
            <person name="Gao J."/>
            <person name="Sun J."/>
        </authorList>
    </citation>
    <scope>NUCLEOTIDE SEQUENCE [LARGE SCALE GENOMIC DNA]</scope>
    <source>
        <strain evidence="17">shin9-1</strain>
    </source>
</reference>
<feature type="compositionally biased region" description="Basic and acidic residues" evidence="14">
    <location>
        <begin position="1084"/>
        <end position="1094"/>
    </location>
</feature>
<comment type="function">
    <text evidence="13">DNA polymerase involved in damage-induced mutagenesis and translesion synthesis (TLS). It is not the major replicative DNA polymerase.</text>
</comment>
<dbReference type="Proteomes" id="UP000308828">
    <property type="component" value="Unassembled WGS sequence"/>
</dbReference>
<dbReference type="Gene3D" id="3.20.20.140">
    <property type="entry name" value="Metal-dependent hydrolases"/>
    <property type="match status" value="1"/>
</dbReference>
<dbReference type="Pfam" id="PF07733">
    <property type="entry name" value="DNA_pol3_alpha"/>
    <property type="match status" value="1"/>
</dbReference>
<proteinExistence type="inferred from homology"/>
<evidence type="ECO:0000256" key="7">
    <source>
        <dbReference type="ARBA" id="ARBA00022695"/>
    </source>
</evidence>
<dbReference type="InterPro" id="IPR003141">
    <property type="entry name" value="Pol/His_phosphatase_N"/>
</dbReference>